<sequence length="425" mass="46652">MKSIFNPIIYVTLSLFILLGAVACKKTIAPIDEEIVSPITGTRTQFTLDSIFLYARQIYLWNDALPTYAEFNPRNRYSGINPELTAFKQELLDISQIKINPVSQSAYELPVYPGSPKYSYLQAGRSTGGHIADVGSTNASAIVKSSIISSNGKNIGYIALSSFPKLSTFKEAIDVCFAALSAGNPSYLVLDLRDNGGGYTETAEYFANQIASSALNGKVMYSEQFNAQMQAGRSTILKYQPYLDNAGKMVVYNGRMATMADVDYTEKGNTYYFNKKGTLERVEKVYFIVSGKTASASEMLISCLKPYFEVKLIGEKTYGKPLGFFGINIDQYSVFLSSFLIRNAAGWSDYFTGMAPDIAIKTESNPDLGNPEEPCLKAAIALLNGSSPSTKLSVTKLQQTNPSFTRAIDTPMPIGAIERRLKLKN</sequence>
<evidence type="ECO:0000313" key="2">
    <source>
        <dbReference type="EMBL" id="SES11809.1"/>
    </source>
</evidence>
<dbReference type="Gene3D" id="3.90.226.10">
    <property type="entry name" value="2-enoyl-CoA Hydratase, Chain A, domain 1"/>
    <property type="match status" value="1"/>
</dbReference>
<reference evidence="2 3" key="1">
    <citation type="submission" date="2016-10" db="EMBL/GenBank/DDBJ databases">
        <authorList>
            <person name="de Groot N.N."/>
        </authorList>
    </citation>
    <scope>NUCLEOTIDE SEQUENCE [LARGE SCALE GENOMIC DNA]</scope>
    <source>
        <strain evidence="2 3">DSM 18610</strain>
    </source>
</reference>
<dbReference type="GO" id="GO:0008236">
    <property type="term" value="F:serine-type peptidase activity"/>
    <property type="evidence" value="ECO:0007669"/>
    <property type="project" value="InterPro"/>
</dbReference>
<dbReference type="SUPFAM" id="SSF52096">
    <property type="entry name" value="ClpP/crotonase"/>
    <property type="match status" value="1"/>
</dbReference>
<name>A0A1H9UR49_9SPHI</name>
<dbReference type="PANTHER" id="PTHR32060">
    <property type="entry name" value="TAIL-SPECIFIC PROTEASE"/>
    <property type="match status" value="1"/>
</dbReference>
<dbReference type="PROSITE" id="PS51257">
    <property type="entry name" value="PROKAR_LIPOPROTEIN"/>
    <property type="match status" value="1"/>
</dbReference>
<dbReference type="OrthoDB" id="7168509at2"/>
<dbReference type="GO" id="GO:0007165">
    <property type="term" value="P:signal transduction"/>
    <property type="evidence" value="ECO:0007669"/>
    <property type="project" value="TreeGrafter"/>
</dbReference>
<dbReference type="InterPro" id="IPR005151">
    <property type="entry name" value="Tail-specific_protease"/>
</dbReference>
<feature type="domain" description="Tail specific protease" evidence="1">
    <location>
        <begin position="154"/>
        <end position="346"/>
    </location>
</feature>
<dbReference type="GO" id="GO:0006508">
    <property type="term" value="P:proteolysis"/>
    <property type="evidence" value="ECO:0007669"/>
    <property type="project" value="InterPro"/>
</dbReference>
<dbReference type="PANTHER" id="PTHR32060:SF30">
    <property type="entry name" value="CARBOXY-TERMINAL PROCESSING PROTEASE CTPA"/>
    <property type="match status" value="1"/>
</dbReference>
<proteinExistence type="predicted"/>
<dbReference type="EMBL" id="FOGG01000033">
    <property type="protein sequence ID" value="SES11809.1"/>
    <property type="molecule type" value="Genomic_DNA"/>
</dbReference>
<evidence type="ECO:0000259" key="1">
    <source>
        <dbReference type="Pfam" id="PF03572"/>
    </source>
</evidence>
<dbReference type="RefSeq" id="WP_090887651.1">
    <property type="nucleotide sequence ID" value="NZ_FOGG01000033.1"/>
</dbReference>
<dbReference type="InterPro" id="IPR029045">
    <property type="entry name" value="ClpP/crotonase-like_dom_sf"/>
</dbReference>
<keyword evidence="3" id="KW-1185">Reference proteome</keyword>
<organism evidence="2 3">
    <name type="scientific">Pedobacter rhizosphaerae</name>
    <dbReference type="NCBI Taxonomy" id="390241"/>
    <lineage>
        <taxon>Bacteria</taxon>
        <taxon>Pseudomonadati</taxon>
        <taxon>Bacteroidota</taxon>
        <taxon>Sphingobacteriia</taxon>
        <taxon>Sphingobacteriales</taxon>
        <taxon>Sphingobacteriaceae</taxon>
        <taxon>Pedobacter</taxon>
    </lineage>
</organism>
<dbReference type="GO" id="GO:0030288">
    <property type="term" value="C:outer membrane-bounded periplasmic space"/>
    <property type="evidence" value="ECO:0007669"/>
    <property type="project" value="TreeGrafter"/>
</dbReference>
<dbReference type="GO" id="GO:0004175">
    <property type="term" value="F:endopeptidase activity"/>
    <property type="evidence" value="ECO:0007669"/>
    <property type="project" value="TreeGrafter"/>
</dbReference>
<dbReference type="AlphaFoldDB" id="A0A1H9UR49"/>
<dbReference type="Pfam" id="PF03572">
    <property type="entry name" value="Peptidase_S41"/>
    <property type="match status" value="1"/>
</dbReference>
<dbReference type="Proteomes" id="UP000199572">
    <property type="component" value="Unassembled WGS sequence"/>
</dbReference>
<gene>
    <name evidence="2" type="ORF">SAMN04488023_13314</name>
</gene>
<protein>
    <submittedName>
        <fullName evidence="2">Peptidase family S41</fullName>
    </submittedName>
</protein>
<dbReference type="STRING" id="390241.SAMN04488023_13314"/>
<evidence type="ECO:0000313" key="3">
    <source>
        <dbReference type="Proteomes" id="UP000199572"/>
    </source>
</evidence>
<accession>A0A1H9UR49</accession>